<reference evidence="1 2" key="1">
    <citation type="submission" date="2024-06" db="EMBL/GenBank/DDBJ databases">
        <authorList>
            <person name="Kim D.-U."/>
        </authorList>
    </citation>
    <scope>NUCLEOTIDE SEQUENCE [LARGE SCALE GENOMIC DNA]</scope>
    <source>
        <strain evidence="1 2">KACC15460</strain>
    </source>
</reference>
<proteinExistence type="predicted"/>
<dbReference type="Proteomes" id="UP001548832">
    <property type="component" value="Unassembled WGS sequence"/>
</dbReference>
<keyword evidence="2" id="KW-1185">Reference proteome</keyword>
<evidence type="ECO:0000313" key="1">
    <source>
        <dbReference type="EMBL" id="MET2825736.1"/>
    </source>
</evidence>
<evidence type="ECO:0000313" key="2">
    <source>
        <dbReference type="Proteomes" id="UP001548832"/>
    </source>
</evidence>
<dbReference type="RefSeq" id="WP_354457820.1">
    <property type="nucleotide sequence ID" value="NZ_JBEWSZ010000001.1"/>
</dbReference>
<comment type="caution">
    <text evidence="1">The sequence shown here is derived from an EMBL/GenBank/DDBJ whole genome shotgun (WGS) entry which is preliminary data.</text>
</comment>
<accession>A0ABV2D6T2</accession>
<protein>
    <submittedName>
        <fullName evidence="1">Uncharacterized protein</fullName>
    </submittedName>
</protein>
<name>A0ABV2D6T2_9HYPH</name>
<dbReference type="EMBL" id="JBEWSZ010000001">
    <property type="protein sequence ID" value="MET2825736.1"/>
    <property type="molecule type" value="Genomic_DNA"/>
</dbReference>
<organism evidence="1 2">
    <name type="scientific">Mesorhizobium shangrilense</name>
    <dbReference type="NCBI Taxonomy" id="460060"/>
    <lineage>
        <taxon>Bacteria</taxon>
        <taxon>Pseudomonadati</taxon>
        <taxon>Pseudomonadota</taxon>
        <taxon>Alphaproteobacteria</taxon>
        <taxon>Hyphomicrobiales</taxon>
        <taxon>Phyllobacteriaceae</taxon>
        <taxon>Mesorhizobium</taxon>
    </lineage>
</organism>
<gene>
    <name evidence="1" type="ORF">ABVQ20_01965</name>
</gene>
<sequence>MSFSTKLSPCAHQTEKEIEKYYRSTPEGSVAVVRRTHGGILTYEVATFGLRRTSSGRINVGNSGDFYMKSGKNCWEPTGQTGLVVPTNEVMAWAKDHPSGEMGYTIYPEVHRGAQR</sequence>